<dbReference type="SUPFAM" id="SSF48452">
    <property type="entry name" value="TPR-like"/>
    <property type="match status" value="1"/>
</dbReference>
<dbReference type="AlphaFoldDB" id="A0A024GZ88"/>
<dbReference type="SMART" id="SM01043">
    <property type="entry name" value="BTAD"/>
    <property type="match status" value="1"/>
</dbReference>
<dbReference type="EMBL" id="CAQI01000032">
    <property type="protein sequence ID" value="CCQ45068.1"/>
    <property type="molecule type" value="Genomic_DNA"/>
</dbReference>
<evidence type="ECO:0000313" key="4">
    <source>
        <dbReference type="EMBL" id="CCQ45068.1"/>
    </source>
</evidence>
<dbReference type="PANTHER" id="PTHR35807">
    <property type="entry name" value="TRANSCRIPTIONAL REGULATOR REDD-RELATED"/>
    <property type="match status" value="1"/>
</dbReference>
<evidence type="ECO:0000256" key="2">
    <source>
        <dbReference type="ARBA" id="ARBA00023163"/>
    </source>
</evidence>
<sequence length="263" mass="29341">MGTVGYGELQLDLIRSWRLRRDEEILHVATRQQRLIAALALRGPSMRGYLSGLLWPEYPDARALESLRVTVHLISRQVPGLLVNGGAMLSLDERVDVDVQRIRSRIRALQEDRHTDNGASFLHELRDAELLPGWYEDWVVTAQNRLTEDRFQALALLARKSLAARDSETAAEAAHATLEIEPLYERAVSWLIAAELQRENPGAALRAYERYREQLAKDLGLLPSGPLTALVADLLDRQAHPVADRLVAAAESLLGGRPALNPT</sequence>
<accession>A0A024GZ88</accession>
<dbReference type="GO" id="GO:0006355">
    <property type="term" value="P:regulation of DNA-templated transcription"/>
    <property type="evidence" value="ECO:0007669"/>
    <property type="project" value="TreeGrafter"/>
</dbReference>
<dbReference type="Proteomes" id="UP000035722">
    <property type="component" value="Unassembled WGS sequence"/>
</dbReference>
<reference evidence="5" key="1">
    <citation type="journal article" date="2014" name="Genome Announc.">
        <title>Genome Sequence of Arthrobacter siccitolerans 4J27, a Xeroprotectant-Producing Desiccation-Tolerant Microorganism.</title>
        <authorList>
            <person name="Manzanera M."/>
            <person name="Santa-Cruz-Calvo L."/>
            <person name="Vilchez J.I."/>
            <person name="Garcia-Fontana C."/>
            <person name="Silva-Castro G.A."/>
            <person name="Calvo C."/>
            <person name="Gonzalez-Lopez J."/>
        </authorList>
    </citation>
    <scope>NUCLEOTIDE SEQUENCE [LARGE SCALE GENOMIC DNA]</scope>
    <source>
        <strain evidence="5">4J27</strain>
    </source>
</reference>
<keyword evidence="1" id="KW-0805">Transcription regulation</keyword>
<evidence type="ECO:0000313" key="5">
    <source>
        <dbReference type="Proteomes" id="UP000035722"/>
    </source>
</evidence>
<dbReference type="RefSeq" id="WP_050054096.1">
    <property type="nucleotide sequence ID" value="NZ_CAQI01000032.1"/>
</dbReference>
<dbReference type="InterPro" id="IPR051677">
    <property type="entry name" value="AfsR-DnrI-RedD_regulator"/>
</dbReference>
<dbReference type="GO" id="GO:0003677">
    <property type="term" value="F:DNA binding"/>
    <property type="evidence" value="ECO:0007669"/>
    <property type="project" value="TreeGrafter"/>
</dbReference>
<dbReference type="Gene3D" id="1.25.40.10">
    <property type="entry name" value="Tetratricopeptide repeat domain"/>
    <property type="match status" value="1"/>
</dbReference>
<keyword evidence="5" id="KW-1185">Reference proteome</keyword>
<gene>
    <name evidence="4" type="ORF">ARTSIC4J27_1001</name>
</gene>
<dbReference type="InterPro" id="IPR005158">
    <property type="entry name" value="BTAD"/>
</dbReference>
<feature type="domain" description="Bacterial transcriptional activator" evidence="3">
    <location>
        <begin position="97"/>
        <end position="235"/>
    </location>
</feature>
<organism evidence="4 5">
    <name type="scientific">Pseudarthrobacter siccitolerans</name>
    <dbReference type="NCBI Taxonomy" id="861266"/>
    <lineage>
        <taxon>Bacteria</taxon>
        <taxon>Bacillati</taxon>
        <taxon>Actinomycetota</taxon>
        <taxon>Actinomycetes</taxon>
        <taxon>Micrococcales</taxon>
        <taxon>Micrococcaceae</taxon>
        <taxon>Pseudarthrobacter</taxon>
    </lineage>
</organism>
<dbReference type="STRING" id="861266.ARTSIC4J27_1001"/>
<dbReference type="InterPro" id="IPR011990">
    <property type="entry name" value="TPR-like_helical_dom_sf"/>
</dbReference>
<dbReference type="OrthoDB" id="5509004at2"/>
<evidence type="ECO:0000256" key="1">
    <source>
        <dbReference type="ARBA" id="ARBA00023015"/>
    </source>
</evidence>
<proteinExistence type="predicted"/>
<protein>
    <submittedName>
        <fullName evidence="4">Bacterial transcriptional activator domain protein</fullName>
    </submittedName>
</protein>
<dbReference type="PANTHER" id="PTHR35807:SF1">
    <property type="entry name" value="TRANSCRIPTIONAL REGULATOR REDD"/>
    <property type="match status" value="1"/>
</dbReference>
<name>A0A024GZ88_9MICC</name>
<evidence type="ECO:0000259" key="3">
    <source>
        <dbReference type="SMART" id="SM01043"/>
    </source>
</evidence>
<keyword evidence="2" id="KW-0804">Transcription</keyword>
<comment type="caution">
    <text evidence="4">The sequence shown here is derived from an EMBL/GenBank/DDBJ whole genome shotgun (WGS) entry which is preliminary data.</text>
</comment>
<dbReference type="Pfam" id="PF03704">
    <property type="entry name" value="BTAD"/>
    <property type="match status" value="1"/>
</dbReference>